<evidence type="ECO:0000313" key="4">
    <source>
        <dbReference type="Proteomes" id="UP001301958"/>
    </source>
</evidence>
<dbReference type="EMBL" id="MU865302">
    <property type="protein sequence ID" value="KAK4230057.1"/>
    <property type="molecule type" value="Genomic_DNA"/>
</dbReference>
<sequence length="698" mass="78020">MAGKAFWLEADLFALIDYLTSLLARLMCSYTKNEITCSVILAHLAKISAKVKVISTTPREYAEASLNGELDINELTEHRKGNFQLPGGGSRHSPPYGQLEPQAETGNHGLSRGGQGTGRGGTWAFGNLQANDNSSDSKKDALRNMYYNQVNVVRTSLLEALSRHLVLVRGNNRLMTRRVSRKEYDICSVVYETGFEGFQTLVFQDQDNNLDGTADSATINYAYHAFRQLFKTVQCFKREHAQQAPAQQAPAQQTPVQQTPANQGLAVRANNLNTTAQTDPQSADQEPLGTQITWSFYDRGSEDKASDLTAGRDYYEEDEIELKSMNEVISVMMTLLFTSPTLIIMMEFFLGLLGSQKLHLVGESRASQPSQNFTASFCIDTKLFREAQDKQEAKSLSKSLIRRNALQSGKEIGQLGRVETFRPNGQGTTTPNRDAEKQRAKAHADRIRMHQSELHKASKKLKACIFEEKGVMVRCRLYILTTVILCTILVFGGIAVGATVGDRISGVDPFNITTYCWVLAAFIVIVAKSVLVHEWPWNDFLHGRVLCKSVSELYSVTGLNDQLILAYMLQNESNSFLDTRGPFNIVFDRKVDDGFSIDRPLSTWTMLVSGLLMVEVENDEGRGLVGLDLRRGRSHGEVDAIKDSAGGTKEEETYLYCRKLDNQVLREDRQTRVRLAYARGTTWNRVVGFYGNRNAVFV</sequence>
<keyword evidence="2" id="KW-1133">Transmembrane helix</keyword>
<reference evidence="3" key="1">
    <citation type="journal article" date="2023" name="Mol. Phylogenet. Evol.">
        <title>Genome-scale phylogeny and comparative genomics of the fungal order Sordariales.</title>
        <authorList>
            <person name="Hensen N."/>
            <person name="Bonometti L."/>
            <person name="Westerberg I."/>
            <person name="Brannstrom I.O."/>
            <person name="Guillou S."/>
            <person name="Cros-Aarteil S."/>
            <person name="Calhoun S."/>
            <person name="Haridas S."/>
            <person name="Kuo A."/>
            <person name="Mondo S."/>
            <person name="Pangilinan J."/>
            <person name="Riley R."/>
            <person name="LaButti K."/>
            <person name="Andreopoulos B."/>
            <person name="Lipzen A."/>
            <person name="Chen C."/>
            <person name="Yan M."/>
            <person name="Daum C."/>
            <person name="Ng V."/>
            <person name="Clum A."/>
            <person name="Steindorff A."/>
            <person name="Ohm R.A."/>
            <person name="Martin F."/>
            <person name="Silar P."/>
            <person name="Natvig D.O."/>
            <person name="Lalanne C."/>
            <person name="Gautier V."/>
            <person name="Ament-Velasquez S.L."/>
            <person name="Kruys A."/>
            <person name="Hutchinson M.I."/>
            <person name="Powell A.J."/>
            <person name="Barry K."/>
            <person name="Miller A.N."/>
            <person name="Grigoriev I.V."/>
            <person name="Debuchy R."/>
            <person name="Gladieux P."/>
            <person name="Hiltunen Thoren M."/>
            <person name="Johannesson H."/>
        </authorList>
    </citation>
    <scope>NUCLEOTIDE SEQUENCE</scope>
    <source>
        <strain evidence="3">CBS 990.96</strain>
    </source>
</reference>
<reference evidence="3" key="2">
    <citation type="submission" date="2023-05" db="EMBL/GenBank/DDBJ databases">
        <authorList>
            <consortium name="Lawrence Berkeley National Laboratory"/>
            <person name="Steindorff A."/>
            <person name="Hensen N."/>
            <person name="Bonometti L."/>
            <person name="Westerberg I."/>
            <person name="Brannstrom I.O."/>
            <person name="Guillou S."/>
            <person name="Cros-Aarteil S."/>
            <person name="Calhoun S."/>
            <person name="Haridas S."/>
            <person name="Kuo A."/>
            <person name="Mondo S."/>
            <person name="Pangilinan J."/>
            <person name="Riley R."/>
            <person name="Labutti K."/>
            <person name="Andreopoulos B."/>
            <person name="Lipzen A."/>
            <person name="Chen C."/>
            <person name="Yanf M."/>
            <person name="Daum C."/>
            <person name="Ng V."/>
            <person name="Clum A."/>
            <person name="Ohm R."/>
            <person name="Martin F."/>
            <person name="Silar P."/>
            <person name="Natvig D."/>
            <person name="Lalanne C."/>
            <person name="Gautier V."/>
            <person name="Ament-Velasquez S.L."/>
            <person name="Kruys A."/>
            <person name="Hutchinson M.I."/>
            <person name="Powell A.J."/>
            <person name="Barry K."/>
            <person name="Miller A.N."/>
            <person name="Grigoriev I.V."/>
            <person name="Debuchy R."/>
            <person name="Gladieux P."/>
            <person name="Thoren M.H."/>
            <person name="Johannesson H."/>
        </authorList>
    </citation>
    <scope>NUCLEOTIDE SEQUENCE</scope>
    <source>
        <strain evidence="3">CBS 990.96</strain>
    </source>
</reference>
<evidence type="ECO:0000313" key="3">
    <source>
        <dbReference type="EMBL" id="KAK4230057.1"/>
    </source>
</evidence>
<proteinExistence type="predicted"/>
<feature type="transmembrane region" description="Helical" evidence="2">
    <location>
        <begin position="512"/>
        <end position="531"/>
    </location>
</feature>
<name>A0AAN7H3M0_9PEZI</name>
<evidence type="ECO:0000256" key="2">
    <source>
        <dbReference type="SAM" id="Phobius"/>
    </source>
</evidence>
<keyword evidence="2" id="KW-0812">Transmembrane</keyword>
<comment type="caution">
    <text evidence="3">The sequence shown here is derived from an EMBL/GenBank/DDBJ whole genome shotgun (WGS) entry which is preliminary data.</text>
</comment>
<dbReference type="AlphaFoldDB" id="A0AAN7H3M0"/>
<feature type="transmembrane region" description="Helical" evidence="2">
    <location>
        <begin position="328"/>
        <end position="350"/>
    </location>
</feature>
<evidence type="ECO:0000256" key="1">
    <source>
        <dbReference type="SAM" id="MobiDB-lite"/>
    </source>
</evidence>
<feature type="transmembrane region" description="Helical" evidence="2">
    <location>
        <begin position="477"/>
        <end position="500"/>
    </location>
</feature>
<dbReference type="Proteomes" id="UP001301958">
    <property type="component" value="Unassembled WGS sequence"/>
</dbReference>
<feature type="region of interest" description="Disordered" evidence="1">
    <location>
        <begin position="82"/>
        <end position="116"/>
    </location>
</feature>
<protein>
    <submittedName>
        <fullName evidence="3">Uncharacterized protein</fullName>
    </submittedName>
</protein>
<keyword evidence="2" id="KW-0472">Membrane</keyword>
<organism evidence="3 4">
    <name type="scientific">Podospora fimiseda</name>
    <dbReference type="NCBI Taxonomy" id="252190"/>
    <lineage>
        <taxon>Eukaryota</taxon>
        <taxon>Fungi</taxon>
        <taxon>Dikarya</taxon>
        <taxon>Ascomycota</taxon>
        <taxon>Pezizomycotina</taxon>
        <taxon>Sordariomycetes</taxon>
        <taxon>Sordariomycetidae</taxon>
        <taxon>Sordariales</taxon>
        <taxon>Podosporaceae</taxon>
        <taxon>Podospora</taxon>
    </lineage>
</organism>
<accession>A0AAN7H3M0</accession>
<keyword evidence="4" id="KW-1185">Reference proteome</keyword>
<gene>
    <name evidence="3" type="ORF">QBC38DRAFT_496990</name>
</gene>